<dbReference type="InterPro" id="IPR017439">
    <property type="entry name" value="Amidohydrolase"/>
</dbReference>
<feature type="binding site" evidence="5">
    <location>
        <position position="195"/>
    </location>
    <ligand>
        <name>Mn(2+)</name>
        <dbReference type="ChEBI" id="CHEBI:29035"/>
        <label>2</label>
    </ligand>
</feature>
<feature type="chain" id="PRO_5041638752" description="Peptidase M20 dimerisation domain-containing protein" evidence="6">
    <location>
        <begin position="25"/>
        <end position="442"/>
    </location>
</feature>
<dbReference type="EMBL" id="BTGU01000034">
    <property type="protein sequence ID" value="GMN50685.1"/>
    <property type="molecule type" value="Genomic_DNA"/>
</dbReference>
<accession>A0AA88AF14</accession>
<organism evidence="8 9">
    <name type="scientific">Ficus carica</name>
    <name type="common">Common fig</name>
    <dbReference type="NCBI Taxonomy" id="3494"/>
    <lineage>
        <taxon>Eukaryota</taxon>
        <taxon>Viridiplantae</taxon>
        <taxon>Streptophyta</taxon>
        <taxon>Embryophyta</taxon>
        <taxon>Tracheophyta</taxon>
        <taxon>Spermatophyta</taxon>
        <taxon>Magnoliopsida</taxon>
        <taxon>eudicotyledons</taxon>
        <taxon>Gunneridae</taxon>
        <taxon>Pentapetalae</taxon>
        <taxon>rosids</taxon>
        <taxon>fabids</taxon>
        <taxon>Rosales</taxon>
        <taxon>Moraceae</taxon>
        <taxon>Ficeae</taxon>
        <taxon>Ficus</taxon>
    </lineage>
</organism>
<dbReference type="FunFam" id="3.30.70.360:FF:000001">
    <property type="entry name" value="N-acetyldiaminopimelate deacetylase"/>
    <property type="match status" value="1"/>
</dbReference>
<dbReference type="GO" id="GO:0010179">
    <property type="term" value="F:IAA-Ala conjugate hydrolase activity"/>
    <property type="evidence" value="ECO:0007669"/>
    <property type="project" value="TreeGrafter"/>
</dbReference>
<gene>
    <name evidence="8" type="ORF">TIFTF001_019841</name>
</gene>
<comment type="cofactor">
    <cofactor evidence="5">
        <name>Mn(2+)</name>
        <dbReference type="ChEBI" id="CHEBI:29035"/>
    </cofactor>
    <text evidence="5">The Mn(2+) ion enhances activity.</text>
</comment>
<dbReference type="PIRSF" id="PIRSF005962">
    <property type="entry name" value="Pept_M20D_amidohydro"/>
    <property type="match status" value="1"/>
</dbReference>
<feature type="binding site" evidence="5">
    <location>
        <position position="171"/>
    </location>
    <ligand>
        <name>Mn(2+)</name>
        <dbReference type="ChEBI" id="CHEBI:29035"/>
        <label>2</label>
    </ligand>
</feature>
<dbReference type="GO" id="GO:0009850">
    <property type="term" value="P:auxin metabolic process"/>
    <property type="evidence" value="ECO:0007669"/>
    <property type="project" value="InterPro"/>
</dbReference>
<protein>
    <recommendedName>
        <fullName evidence="7">Peptidase M20 dimerisation domain-containing protein</fullName>
    </recommendedName>
</protein>
<comment type="caution">
    <text evidence="8">The sequence shown here is derived from an EMBL/GenBank/DDBJ whole genome shotgun (WGS) entry which is preliminary data.</text>
</comment>
<dbReference type="Proteomes" id="UP001187192">
    <property type="component" value="Unassembled WGS sequence"/>
</dbReference>
<feature type="domain" description="Peptidase M20 dimerisation" evidence="7">
    <location>
        <begin position="215"/>
        <end position="310"/>
    </location>
</feature>
<sequence>MAVLKWVSLIFASLSFFAPPPAATSSSQQITAKFLDLARRPELFDWMVGIRRIIHENPELGYEEFQTGKLIRDELDKMGIPYKYPVAETGVVGFIGSGSRPFVALRADMDALAIQVHGSVEWEHKSKVPGKMHACGHDAHVAMLLGAAKLLQQHRHELQGTVLLVFQPAEEGGAGAKKVLDSGVLENVGAIFGLHVGTRYPIGSVASGHGPLLAGAGFFDAVISGKGGHAAIPQHTVDPILAASNVVVSLQHLVSREADPLDSQVVTVAKFQGGGAFNVIPGSVTIGGTFRAFSKESFIQLKQRINEVITIQASVQRCNATVTFGSDERPSYPATINDIRLHGHFQNVAEQMLGSKNIKEMKPVMGAEDFAFYQEAIPGYFFYVGMVDDKKGPFEPSHSPFYRVNEDVLPYGAALHASLAARCLLEHQPEPPLSKGTSHDEL</sequence>
<dbReference type="PANTHER" id="PTHR11014:SF119">
    <property type="entry name" value="IAA-AMINO ACID HYDROLASE ILR1-LIKE 1"/>
    <property type="match status" value="1"/>
</dbReference>
<comment type="similarity">
    <text evidence="1">Belongs to the peptidase M20 family.</text>
</comment>
<dbReference type="PANTHER" id="PTHR11014">
    <property type="entry name" value="PEPTIDASE M20 FAMILY MEMBER"/>
    <property type="match status" value="1"/>
</dbReference>
<feature type="signal peptide" evidence="6">
    <location>
        <begin position="1"/>
        <end position="24"/>
    </location>
</feature>
<evidence type="ECO:0000259" key="7">
    <source>
        <dbReference type="Pfam" id="PF07687"/>
    </source>
</evidence>
<dbReference type="NCBIfam" id="TIGR01891">
    <property type="entry name" value="amidohydrolases"/>
    <property type="match status" value="1"/>
</dbReference>
<dbReference type="AlphaFoldDB" id="A0AA88AF14"/>
<evidence type="ECO:0000313" key="9">
    <source>
        <dbReference type="Proteomes" id="UP001187192"/>
    </source>
</evidence>
<dbReference type="SUPFAM" id="SSF55031">
    <property type="entry name" value="Bacterial exopeptidase dimerisation domain"/>
    <property type="match status" value="1"/>
</dbReference>
<keyword evidence="4 5" id="KW-0464">Manganese</keyword>
<dbReference type="GO" id="GO:0005783">
    <property type="term" value="C:endoplasmic reticulum"/>
    <property type="evidence" value="ECO:0007669"/>
    <property type="project" value="TreeGrafter"/>
</dbReference>
<dbReference type="InterPro" id="IPR036264">
    <property type="entry name" value="Bact_exopeptidase_dim_dom"/>
</dbReference>
<evidence type="ECO:0000313" key="8">
    <source>
        <dbReference type="EMBL" id="GMN50685.1"/>
    </source>
</evidence>
<keyword evidence="3" id="KW-0378">Hydrolase</keyword>
<keyword evidence="5" id="KW-0479">Metal-binding</keyword>
<dbReference type="SUPFAM" id="SSF53187">
    <property type="entry name" value="Zn-dependent exopeptidases"/>
    <property type="match status" value="1"/>
</dbReference>
<evidence type="ECO:0000256" key="3">
    <source>
        <dbReference type="ARBA" id="ARBA00022801"/>
    </source>
</evidence>
<name>A0AA88AF14_FICCA</name>
<dbReference type="Gene3D" id="3.40.630.10">
    <property type="entry name" value="Zn peptidases"/>
    <property type="match status" value="1"/>
</dbReference>
<keyword evidence="2 6" id="KW-0732">Signal</keyword>
<dbReference type="InterPro" id="IPR011650">
    <property type="entry name" value="Peptidase_M20_dimer"/>
</dbReference>
<evidence type="ECO:0000256" key="6">
    <source>
        <dbReference type="SAM" id="SignalP"/>
    </source>
</evidence>
<dbReference type="CDD" id="cd08017">
    <property type="entry name" value="M20_IAA_Hyd"/>
    <property type="match status" value="1"/>
</dbReference>
<dbReference type="Gene3D" id="3.30.70.360">
    <property type="match status" value="1"/>
</dbReference>
<proteinExistence type="inferred from homology"/>
<feature type="binding site" evidence="5">
    <location>
        <position position="398"/>
    </location>
    <ligand>
        <name>Mn(2+)</name>
        <dbReference type="ChEBI" id="CHEBI:29035"/>
        <label>2</label>
    </ligand>
</feature>
<evidence type="ECO:0000256" key="5">
    <source>
        <dbReference type="PIRSR" id="PIRSR005962-1"/>
    </source>
</evidence>
<evidence type="ECO:0000256" key="1">
    <source>
        <dbReference type="ARBA" id="ARBA00006153"/>
    </source>
</evidence>
<reference evidence="8" key="1">
    <citation type="submission" date="2023-07" db="EMBL/GenBank/DDBJ databases">
        <title>draft genome sequence of fig (Ficus carica).</title>
        <authorList>
            <person name="Takahashi T."/>
            <person name="Nishimura K."/>
        </authorList>
    </citation>
    <scope>NUCLEOTIDE SEQUENCE</scope>
</reference>
<dbReference type="GO" id="GO:0046872">
    <property type="term" value="F:metal ion binding"/>
    <property type="evidence" value="ECO:0007669"/>
    <property type="project" value="UniProtKB-KW"/>
</dbReference>
<feature type="binding site" evidence="5">
    <location>
        <position position="137"/>
    </location>
    <ligand>
        <name>Mn(2+)</name>
        <dbReference type="ChEBI" id="CHEBI:29035"/>
        <label>2</label>
    </ligand>
</feature>
<dbReference type="Pfam" id="PF01546">
    <property type="entry name" value="Peptidase_M20"/>
    <property type="match status" value="1"/>
</dbReference>
<evidence type="ECO:0000256" key="2">
    <source>
        <dbReference type="ARBA" id="ARBA00022729"/>
    </source>
</evidence>
<evidence type="ECO:0000256" key="4">
    <source>
        <dbReference type="ARBA" id="ARBA00023211"/>
    </source>
</evidence>
<keyword evidence="9" id="KW-1185">Reference proteome</keyword>
<dbReference type="Pfam" id="PF07687">
    <property type="entry name" value="M20_dimer"/>
    <property type="match status" value="1"/>
</dbReference>
<dbReference type="InterPro" id="IPR044757">
    <property type="entry name" value="ILR1-like_Hyd"/>
</dbReference>
<dbReference type="InterPro" id="IPR002933">
    <property type="entry name" value="Peptidase_M20"/>
</dbReference>
<feature type="binding site" evidence="5">
    <location>
        <position position="135"/>
    </location>
    <ligand>
        <name>Mn(2+)</name>
        <dbReference type="ChEBI" id="CHEBI:29035"/>
        <label>2</label>
    </ligand>
</feature>